<dbReference type="Proteomes" id="UP000231846">
    <property type="component" value="Unassembled WGS sequence"/>
</dbReference>
<protein>
    <recommendedName>
        <fullName evidence="3">Adhesin</fullName>
    </recommendedName>
</protein>
<evidence type="ECO:0008006" key="3">
    <source>
        <dbReference type="Google" id="ProtNLM"/>
    </source>
</evidence>
<sequence length="240" mass="27085">MAKTNRKTLKEYFGKGKKPNHTQFADLIDSMLNVIDDGFNKSAERGMLLSPLNDEGAVMEIRRNILDGDPAWIISLGKEGELHIHQGEDEKALMTLCADGTIRMGDNGKVRLQVNGSVQADSFVGGYMQGKVPANGLWHDIGGMEYGCLAYHIVAACGLKWKGKYAVADVTAMNCFGQHPRIWNRRSWFGTRFNKIQFRWRRGEGRTCGLQIRTSSNYGEEVWLHYRVSSMLDMDFVTKE</sequence>
<dbReference type="RefSeq" id="WP_032568013.1">
    <property type="nucleotide sequence ID" value="NZ_JAQDLP010000014.1"/>
</dbReference>
<evidence type="ECO:0000313" key="2">
    <source>
        <dbReference type="Proteomes" id="UP000231846"/>
    </source>
</evidence>
<evidence type="ECO:0000313" key="1">
    <source>
        <dbReference type="EMBL" id="PJY69951.1"/>
    </source>
</evidence>
<dbReference type="EMBL" id="PDCW01000052">
    <property type="protein sequence ID" value="PJY69951.1"/>
    <property type="molecule type" value="Genomic_DNA"/>
</dbReference>
<organism evidence="1 2">
    <name type="scientific">Bacteroides fragilis</name>
    <dbReference type="NCBI Taxonomy" id="817"/>
    <lineage>
        <taxon>Bacteria</taxon>
        <taxon>Pseudomonadati</taxon>
        <taxon>Bacteroidota</taxon>
        <taxon>Bacteroidia</taxon>
        <taxon>Bacteroidales</taxon>
        <taxon>Bacteroidaceae</taxon>
        <taxon>Bacteroides</taxon>
    </lineage>
</organism>
<dbReference type="AlphaFoldDB" id="A0A2M9V1G3"/>
<name>A0A2M9V1G3_BACFG</name>
<comment type="caution">
    <text evidence="1">The sequence shown here is derived from an EMBL/GenBank/DDBJ whole genome shotgun (WGS) entry which is preliminary data.</text>
</comment>
<proteinExistence type="predicted"/>
<reference evidence="1 2" key="1">
    <citation type="journal article" date="2017" name="MBio">
        <title>Gut Symbiont Bacteroides fragilis Secretes a Eukaryotic-Like Ubiquitin Protein That Mediates Intraspecies Antagonism.</title>
        <authorList>
            <person name="Chatzidaki-Livanis M."/>
            <person name="Coyne M.J."/>
            <person name="Roelofs K.G."/>
            <person name="Gentyala R.R."/>
            <person name="Caldwell J.M."/>
            <person name="Comstock L.E."/>
        </authorList>
    </citation>
    <scope>NUCLEOTIDE SEQUENCE [LARGE SCALE GENOMIC DNA]</scope>
    <source>
        <strain evidence="1 2">12905</strain>
    </source>
</reference>
<accession>A0A2M9V1G3</accession>
<gene>
    <name evidence="1" type="ORF">CQW34_04226</name>
</gene>